<proteinExistence type="predicted"/>
<dbReference type="PROSITE" id="PS51257">
    <property type="entry name" value="PROKAR_LIPOPROTEIN"/>
    <property type="match status" value="1"/>
</dbReference>
<dbReference type="AlphaFoldDB" id="A0A9D1M7G9"/>
<accession>A0A9D1M7G9</accession>
<evidence type="ECO:0000313" key="1">
    <source>
        <dbReference type="EMBL" id="HIU55044.1"/>
    </source>
</evidence>
<dbReference type="GO" id="GO:0016787">
    <property type="term" value="F:hydrolase activity"/>
    <property type="evidence" value="ECO:0007669"/>
    <property type="project" value="UniProtKB-KW"/>
</dbReference>
<reference evidence="1" key="1">
    <citation type="submission" date="2020-10" db="EMBL/GenBank/DDBJ databases">
        <authorList>
            <person name="Gilroy R."/>
        </authorList>
    </citation>
    <scope>NUCLEOTIDE SEQUENCE</scope>
    <source>
        <strain evidence="1">CHK158-818</strain>
    </source>
</reference>
<dbReference type="Pfam" id="PF14307">
    <property type="entry name" value="Glyco_tran_WbsX"/>
    <property type="match status" value="1"/>
</dbReference>
<dbReference type="EMBL" id="DVNA01000106">
    <property type="protein sequence ID" value="HIU55044.1"/>
    <property type="molecule type" value="Genomic_DNA"/>
</dbReference>
<sequence length="400" mass="46271">MIRRNFCYAFGILLIVLCGCKKELSKTVASSPDYYVAAFVWPSCHDDSLGREYLWKEGIGEWEVIKKGNPRFEGHQQPKQPLWGYELDNDPRVVEKWIDTALKYGVNTFIYDWYWFMNSPYLESALNDGFLKAKNNEKMNFYIMWANHFVAKNYWNYHLYGEDNSQLFTPVIDETNYKIIVERIIRQYFTRPNYVKIDGCPVFGIFSIDNFIAGFGGDLDKAGQAIAYFDEEARKAGFKGVHIQEIHGGGFLLNDASIANMREKIEKVGIDSEAFYNMGGFDCDYLVHGQNGIDIREQWAEAFDIPVYPTVSIGWDDTPRFPHKGAADVTRFHNTPTTFAAFLQAAKEYADRHPEQPKFIMINAWNEWVEGSYLLPDRLNGFGYLEAVRDVMNGRYEVLE</sequence>
<dbReference type="Gene3D" id="3.20.20.80">
    <property type="entry name" value="Glycosidases"/>
    <property type="match status" value="1"/>
</dbReference>
<comment type="caution">
    <text evidence="1">The sequence shown here is derived from an EMBL/GenBank/DDBJ whole genome shotgun (WGS) entry which is preliminary data.</text>
</comment>
<evidence type="ECO:0000313" key="2">
    <source>
        <dbReference type="Proteomes" id="UP000824112"/>
    </source>
</evidence>
<gene>
    <name evidence="1" type="ORF">IAB03_04450</name>
</gene>
<keyword evidence="1" id="KW-0378">Hydrolase</keyword>
<dbReference type="CDD" id="cd11579">
    <property type="entry name" value="Glyco_tran_WbsX"/>
    <property type="match status" value="1"/>
</dbReference>
<dbReference type="PANTHER" id="PTHR41244:SF1">
    <property type="entry name" value="GLYCOSYLTRANSFERASE"/>
    <property type="match status" value="1"/>
</dbReference>
<name>A0A9D1M7G9_9BACT</name>
<organism evidence="1 2">
    <name type="scientific">Candidatus Gallibacteroides avistercoris</name>
    <dbReference type="NCBI Taxonomy" id="2840833"/>
    <lineage>
        <taxon>Bacteria</taxon>
        <taxon>Pseudomonadati</taxon>
        <taxon>Bacteroidota</taxon>
        <taxon>Bacteroidia</taxon>
        <taxon>Bacteroidales</taxon>
        <taxon>Bacteroidaceae</taxon>
        <taxon>Bacteroidaceae incertae sedis</taxon>
        <taxon>Candidatus Gallibacteroides</taxon>
    </lineage>
</organism>
<dbReference type="InterPro" id="IPR032719">
    <property type="entry name" value="WbsX"/>
</dbReference>
<dbReference type="PANTHER" id="PTHR41244">
    <property type="entry name" value="RHAMNAN SYNTHESIS F"/>
    <property type="match status" value="1"/>
</dbReference>
<dbReference type="Proteomes" id="UP000824112">
    <property type="component" value="Unassembled WGS sequence"/>
</dbReference>
<protein>
    <submittedName>
        <fullName evidence="1">Glycoside hydrolase family 99-like domain-containing protein</fullName>
    </submittedName>
</protein>
<reference evidence="1" key="2">
    <citation type="journal article" date="2021" name="PeerJ">
        <title>Extensive microbial diversity within the chicken gut microbiome revealed by metagenomics and culture.</title>
        <authorList>
            <person name="Gilroy R."/>
            <person name="Ravi A."/>
            <person name="Getino M."/>
            <person name="Pursley I."/>
            <person name="Horton D.L."/>
            <person name="Alikhan N.F."/>
            <person name="Baker D."/>
            <person name="Gharbi K."/>
            <person name="Hall N."/>
            <person name="Watson M."/>
            <person name="Adriaenssens E.M."/>
            <person name="Foster-Nyarko E."/>
            <person name="Jarju S."/>
            <person name="Secka A."/>
            <person name="Antonio M."/>
            <person name="Oren A."/>
            <person name="Chaudhuri R.R."/>
            <person name="La Ragione R."/>
            <person name="Hildebrand F."/>
            <person name="Pallen M.J."/>
        </authorList>
    </citation>
    <scope>NUCLEOTIDE SEQUENCE</scope>
    <source>
        <strain evidence="1">CHK158-818</strain>
    </source>
</reference>